<accession>A0AC34FY60</accession>
<organism evidence="1 2">
    <name type="scientific">Panagrolaimus sp. ES5</name>
    <dbReference type="NCBI Taxonomy" id="591445"/>
    <lineage>
        <taxon>Eukaryota</taxon>
        <taxon>Metazoa</taxon>
        <taxon>Ecdysozoa</taxon>
        <taxon>Nematoda</taxon>
        <taxon>Chromadorea</taxon>
        <taxon>Rhabditida</taxon>
        <taxon>Tylenchina</taxon>
        <taxon>Panagrolaimomorpha</taxon>
        <taxon>Panagrolaimoidea</taxon>
        <taxon>Panagrolaimidae</taxon>
        <taxon>Panagrolaimus</taxon>
    </lineage>
</organism>
<reference evidence="2" key="1">
    <citation type="submission" date="2022-11" db="UniProtKB">
        <authorList>
            <consortium name="WormBaseParasite"/>
        </authorList>
    </citation>
    <scope>IDENTIFICATION</scope>
</reference>
<name>A0AC34FY60_9BILA</name>
<proteinExistence type="predicted"/>
<dbReference type="Proteomes" id="UP000887579">
    <property type="component" value="Unplaced"/>
</dbReference>
<dbReference type="WBParaSite" id="ES5_v2.g22370.t1">
    <property type="protein sequence ID" value="ES5_v2.g22370.t1"/>
    <property type="gene ID" value="ES5_v2.g22370"/>
</dbReference>
<evidence type="ECO:0000313" key="2">
    <source>
        <dbReference type="WBParaSite" id="ES5_v2.g22370.t1"/>
    </source>
</evidence>
<evidence type="ECO:0000313" key="1">
    <source>
        <dbReference type="Proteomes" id="UP000887579"/>
    </source>
</evidence>
<protein>
    <submittedName>
        <fullName evidence="2">Uncharacterized protein</fullName>
    </submittedName>
</protein>
<sequence length="207" mass="22812">MFFDLEGDKKTKKLSQSANTSTLLMVINSLMFNSVAMVLLVTKWSTTAILNAVALHILMESMGVAGENAEIASGDADPDATLVADYPQNEYSLEHPPMDSMLGDWGVSGIEHSQSMNELSSYFDQPIRSTPAAKRYAPGKRLLQPLLDSSLAVDDITPSEYSTGVTSAFNGYSVIVVNSLMFKFTINQMLINPQYLHQLWFNLVPHK</sequence>